<protein>
    <submittedName>
        <fullName evidence="1">Uncharacterized protein</fullName>
    </submittedName>
</protein>
<name>A0A6J5RKU2_9CAUD</name>
<gene>
    <name evidence="1" type="ORF">UFOVP1244_110</name>
</gene>
<sequence length="69" mass="7819">MNSFSQEQEIAIYSCACALSALVTAIAQGLQLDYDSPVVHFARERLWQAADSLPDVHRNFFLQFEREVA</sequence>
<dbReference type="EMBL" id="LR797181">
    <property type="protein sequence ID" value="CAB4192865.1"/>
    <property type="molecule type" value="Genomic_DNA"/>
</dbReference>
<accession>A0A6J5RKU2</accession>
<proteinExistence type="predicted"/>
<evidence type="ECO:0000313" key="1">
    <source>
        <dbReference type="EMBL" id="CAB4192865.1"/>
    </source>
</evidence>
<organism evidence="1">
    <name type="scientific">uncultured Caudovirales phage</name>
    <dbReference type="NCBI Taxonomy" id="2100421"/>
    <lineage>
        <taxon>Viruses</taxon>
        <taxon>Duplodnaviria</taxon>
        <taxon>Heunggongvirae</taxon>
        <taxon>Uroviricota</taxon>
        <taxon>Caudoviricetes</taxon>
        <taxon>Peduoviridae</taxon>
        <taxon>Maltschvirus</taxon>
        <taxon>Maltschvirus maltsch</taxon>
    </lineage>
</organism>
<reference evidence="1" key="1">
    <citation type="submission" date="2020-05" db="EMBL/GenBank/DDBJ databases">
        <authorList>
            <person name="Chiriac C."/>
            <person name="Salcher M."/>
            <person name="Ghai R."/>
            <person name="Kavagutti S V."/>
        </authorList>
    </citation>
    <scope>NUCLEOTIDE SEQUENCE</scope>
</reference>